<dbReference type="EMBL" id="GBRH01209597">
    <property type="protein sequence ID" value="JAD88298.1"/>
    <property type="molecule type" value="Transcribed_RNA"/>
</dbReference>
<sequence length="113" mass="12707">MDRLLPNSRADAPARCAAVSPESSRSRPRSPIQGSMSAPSRMLLGFRLPCTPFFSWMYDSPRATPRAIRSRASRLRCSGDDAPNRPADAPQNSVRHHHIKVNLVTMRCRVKFF</sequence>
<evidence type="ECO:0000313" key="2">
    <source>
        <dbReference type="EMBL" id="JAD88298.1"/>
    </source>
</evidence>
<proteinExistence type="predicted"/>
<feature type="region of interest" description="Disordered" evidence="1">
    <location>
        <begin position="1"/>
        <end position="38"/>
    </location>
</feature>
<feature type="region of interest" description="Disordered" evidence="1">
    <location>
        <begin position="72"/>
        <end position="94"/>
    </location>
</feature>
<dbReference type="AlphaFoldDB" id="A0A0A9DNM9"/>
<protein>
    <submittedName>
        <fullName evidence="2">Uncharacterized protein</fullName>
    </submittedName>
</protein>
<organism evidence="2">
    <name type="scientific">Arundo donax</name>
    <name type="common">Giant reed</name>
    <name type="synonym">Donax arundinaceus</name>
    <dbReference type="NCBI Taxonomy" id="35708"/>
    <lineage>
        <taxon>Eukaryota</taxon>
        <taxon>Viridiplantae</taxon>
        <taxon>Streptophyta</taxon>
        <taxon>Embryophyta</taxon>
        <taxon>Tracheophyta</taxon>
        <taxon>Spermatophyta</taxon>
        <taxon>Magnoliopsida</taxon>
        <taxon>Liliopsida</taxon>
        <taxon>Poales</taxon>
        <taxon>Poaceae</taxon>
        <taxon>PACMAD clade</taxon>
        <taxon>Arundinoideae</taxon>
        <taxon>Arundineae</taxon>
        <taxon>Arundo</taxon>
    </lineage>
</organism>
<accession>A0A0A9DNM9</accession>
<evidence type="ECO:0000256" key="1">
    <source>
        <dbReference type="SAM" id="MobiDB-lite"/>
    </source>
</evidence>
<reference evidence="2" key="1">
    <citation type="submission" date="2014-09" db="EMBL/GenBank/DDBJ databases">
        <authorList>
            <person name="Magalhaes I.L.F."/>
            <person name="Oliveira U."/>
            <person name="Santos F.R."/>
            <person name="Vidigal T.H.D.A."/>
            <person name="Brescovit A.D."/>
            <person name="Santos A.J."/>
        </authorList>
    </citation>
    <scope>NUCLEOTIDE SEQUENCE</scope>
    <source>
        <tissue evidence="2">Shoot tissue taken approximately 20 cm above the soil surface</tissue>
    </source>
</reference>
<name>A0A0A9DNM9_ARUDO</name>
<reference evidence="2" key="2">
    <citation type="journal article" date="2015" name="Data Brief">
        <title>Shoot transcriptome of the giant reed, Arundo donax.</title>
        <authorList>
            <person name="Barrero R.A."/>
            <person name="Guerrero F.D."/>
            <person name="Moolhuijzen P."/>
            <person name="Goolsby J.A."/>
            <person name="Tidwell J."/>
            <person name="Bellgard S.E."/>
            <person name="Bellgard M.I."/>
        </authorList>
    </citation>
    <scope>NUCLEOTIDE SEQUENCE</scope>
    <source>
        <tissue evidence="2">Shoot tissue taken approximately 20 cm above the soil surface</tissue>
    </source>
</reference>